<sequence>MAISTHKIFLMVKGATAFEKLIDIKDFPDLGGSPEMLETTTLSDAMQTYIPGIQSLSSLEFSTNYDLNEYKRLKQMEGTEKEFAVWFGGNETGGTLTPTGDKGKFKFKGSLTVHAKGGGVNEVVGMTITIAPSTVITIDN</sequence>
<reference evidence="1" key="1">
    <citation type="journal article" date="2021" name="Proc. Natl. Acad. Sci. U.S.A.">
        <title>A Catalog of Tens of Thousands of Viruses from Human Metagenomes Reveals Hidden Associations with Chronic Diseases.</title>
        <authorList>
            <person name="Tisza M.J."/>
            <person name="Buck C.B."/>
        </authorList>
    </citation>
    <scope>NUCLEOTIDE SEQUENCE</scope>
    <source>
        <strain evidence="1">Ct5d86</strain>
    </source>
</reference>
<evidence type="ECO:0000313" key="1">
    <source>
        <dbReference type="EMBL" id="DAD71001.1"/>
    </source>
</evidence>
<dbReference type="EMBL" id="BK015875">
    <property type="protein sequence ID" value="DAD71001.1"/>
    <property type="molecule type" value="Genomic_DNA"/>
</dbReference>
<proteinExistence type="predicted"/>
<protein>
    <submittedName>
        <fullName evidence="1">Major tail protein</fullName>
    </submittedName>
</protein>
<accession>A0A8S5LM08</accession>
<organism evidence="1">
    <name type="scientific">Siphoviridae sp. ct5d86</name>
    <dbReference type="NCBI Taxonomy" id="2827561"/>
    <lineage>
        <taxon>Viruses</taxon>
        <taxon>Duplodnaviria</taxon>
        <taxon>Heunggongvirae</taxon>
        <taxon>Uroviricota</taxon>
        <taxon>Caudoviricetes</taxon>
    </lineage>
</organism>
<name>A0A8S5LM08_9CAUD</name>
<dbReference type="Gene3D" id="4.10.410.40">
    <property type="match status" value="1"/>
</dbReference>